<protein>
    <submittedName>
        <fullName evidence="1">Uncharacterized protein</fullName>
    </submittedName>
</protein>
<name>A0AAW0GS23_9APHY</name>
<gene>
    <name evidence="1" type="ORF">QCA50_000871</name>
</gene>
<organism evidence="1 2">
    <name type="scientific">Cerrena zonata</name>
    <dbReference type="NCBI Taxonomy" id="2478898"/>
    <lineage>
        <taxon>Eukaryota</taxon>
        <taxon>Fungi</taxon>
        <taxon>Dikarya</taxon>
        <taxon>Basidiomycota</taxon>
        <taxon>Agaricomycotina</taxon>
        <taxon>Agaricomycetes</taxon>
        <taxon>Polyporales</taxon>
        <taxon>Cerrenaceae</taxon>
        <taxon>Cerrena</taxon>
    </lineage>
</organism>
<evidence type="ECO:0000313" key="1">
    <source>
        <dbReference type="EMBL" id="KAK7696218.1"/>
    </source>
</evidence>
<dbReference type="AlphaFoldDB" id="A0AAW0GS23"/>
<accession>A0AAW0GS23</accession>
<sequence>MDSTLEVVNPAGSYRSQIPVRTSLFNTPPMTNGVGVHIRESKRTGIQLIATDGGDCGSRQQFARSAMGRRLEATPSSTIKIVAHQQKGCRLRMAWTHVTNTAHLYSIVDDA</sequence>
<evidence type="ECO:0000313" key="2">
    <source>
        <dbReference type="Proteomes" id="UP001385951"/>
    </source>
</evidence>
<reference evidence="1 2" key="1">
    <citation type="submission" date="2022-09" db="EMBL/GenBank/DDBJ databases">
        <authorList>
            <person name="Palmer J.M."/>
        </authorList>
    </citation>
    <scope>NUCLEOTIDE SEQUENCE [LARGE SCALE GENOMIC DNA]</scope>
    <source>
        <strain evidence="1 2">DSM 7382</strain>
    </source>
</reference>
<keyword evidence="2" id="KW-1185">Reference proteome</keyword>
<comment type="caution">
    <text evidence="1">The sequence shown here is derived from an EMBL/GenBank/DDBJ whole genome shotgun (WGS) entry which is preliminary data.</text>
</comment>
<proteinExistence type="predicted"/>
<dbReference type="Proteomes" id="UP001385951">
    <property type="component" value="Unassembled WGS sequence"/>
</dbReference>
<dbReference type="EMBL" id="JASBNA010000001">
    <property type="protein sequence ID" value="KAK7696218.1"/>
    <property type="molecule type" value="Genomic_DNA"/>
</dbReference>